<dbReference type="AlphaFoldDB" id="A0A0F9S1T6"/>
<dbReference type="Gene3D" id="3.40.630.30">
    <property type="match status" value="1"/>
</dbReference>
<evidence type="ECO:0000313" key="1">
    <source>
        <dbReference type="EMBL" id="KKN23263.1"/>
    </source>
</evidence>
<name>A0A0F9S1T6_9ZZZZ</name>
<evidence type="ECO:0008006" key="2">
    <source>
        <dbReference type="Google" id="ProtNLM"/>
    </source>
</evidence>
<protein>
    <recommendedName>
        <fullName evidence="2">N-acetyltransferase domain-containing protein</fullName>
    </recommendedName>
</protein>
<dbReference type="SUPFAM" id="SSF55729">
    <property type="entry name" value="Acyl-CoA N-acyltransferases (Nat)"/>
    <property type="match status" value="1"/>
</dbReference>
<comment type="caution">
    <text evidence="1">The sequence shown here is derived from an EMBL/GenBank/DDBJ whole genome shotgun (WGS) entry which is preliminary data.</text>
</comment>
<sequence length="186" mass="21662">MGLEEQGVQKEYSIRLLQRLGVRADYLTPQKIQELWIESSRHDTLFSDHTRGKVEPFLDILFASNAIVAEVYDISEELPIGSMMMNRIIRNFDGLAHFTLWSGKVRGKEPLFLEMMRMWMGEFNLRRLSIEVVGHGKGLIRMIERLGFQHEGTRREGSIHKDVWIDLEMYGILESELQAKLQEVLV</sequence>
<gene>
    <name evidence="1" type="ORF">LCGC14_0906770</name>
</gene>
<reference evidence="1" key="1">
    <citation type="journal article" date="2015" name="Nature">
        <title>Complex archaea that bridge the gap between prokaryotes and eukaryotes.</title>
        <authorList>
            <person name="Spang A."/>
            <person name="Saw J.H."/>
            <person name="Jorgensen S.L."/>
            <person name="Zaremba-Niedzwiedzka K."/>
            <person name="Martijn J."/>
            <person name="Lind A.E."/>
            <person name="van Eijk R."/>
            <person name="Schleper C."/>
            <person name="Guy L."/>
            <person name="Ettema T.J."/>
        </authorList>
    </citation>
    <scope>NUCLEOTIDE SEQUENCE</scope>
</reference>
<organism evidence="1">
    <name type="scientific">marine sediment metagenome</name>
    <dbReference type="NCBI Taxonomy" id="412755"/>
    <lineage>
        <taxon>unclassified sequences</taxon>
        <taxon>metagenomes</taxon>
        <taxon>ecological metagenomes</taxon>
    </lineage>
</organism>
<dbReference type="EMBL" id="LAZR01002990">
    <property type="protein sequence ID" value="KKN23263.1"/>
    <property type="molecule type" value="Genomic_DNA"/>
</dbReference>
<accession>A0A0F9S1T6</accession>
<dbReference type="InterPro" id="IPR016181">
    <property type="entry name" value="Acyl_CoA_acyltransferase"/>
</dbReference>
<proteinExistence type="predicted"/>